<keyword evidence="1" id="KW-1133">Transmembrane helix</keyword>
<gene>
    <name evidence="2" type="primary">Cnig_chr_II.g6992</name>
    <name evidence="2" type="ORF">B9Z55_006992</name>
</gene>
<proteinExistence type="predicted"/>
<name>A0A2G5V7P8_9PELO</name>
<dbReference type="EMBL" id="PDUG01000002">
    <property type="protein sequence ID" value="PIC47760.1"/>
    <property type="molecule type" value="Genomic_DNA"/>
</dbReference>
<keyword evidence="1" id="KW-0472">Membrane</keyword>
<feature type="transmembrane region" description="Helical" evidence="1">
    <location>
        <begin position="356"/>
        <end position="376"/>
    </location>
</feature>
<organism evidence="2 3">
    <name type="scientific">Caenorhabditis nigoni</name>
    <dbReference type="NCBI Taxonomy" id="1611254"/>
    <lineage>
        <taxon>Eukaryota</taxon>
        <taxon>Metazoa</taxon>
        <taxon>Ecdysozoa</taxon>
        <taxon>Nematoda</taxon>
        <taxon>Chromadorea</taxon>
        <taxon>Rhabditida</taxon>
        <taxon>Rhabditina</taxon>
        <taxon>Rhabditomorpha</taxon>
        <taxon>Rhabditoidea</taxon>
        <taxon>Rhabditidae</taxon>
        <taxon>Peloderinae</taxon>
        <taxon>Caenorhabditis</taxon>
    </lineage>
</organism>
<dbReference type="PANTHER" id="PTHR31379">
    <property type="entry name" value="F-BOX C PROTEIN-RELATED-RELATED"/>
    <property type="match status" value="1"/>
</dbReference>
<evidence type="ECO:0000313" key="3">
    <source>
        <dbReference type="Proteomes" id="UP000230233"/>
    </source>
</evidence>
<comment type="caution">
    <text evidence="2">The sequence shown here is derived from an EMBL/GenBank/DDBJ whole genome shotgun (WGS) entry which is preliminary data.</text>
</comment>
<sequence length="395" mass="45923">MPVVSYPVLRSILEHIEANCRFSLSGRCPEISRVEKNIPLRVKQILLSDNSFSINDIKYKAFFEVPRMRIIYTLLPISMPKHPLTLRIYDFNTKLFVERKFSRNYGIEGALRKVMEYFLGGRSNIHVQQVTVFDNGETVQYLFGLSNLKVSVLDYSHFDVPIFHPLVESSPLKEIHFSVSHPSDFENPLVRTAETILITDYYYEEPENWLETHRNLPNKEVIIRTDDHGFTDISILELIEYWRETRRVIGSSFSIFKPYGDSIEKFMENVKERFQGTYVELKATNTKTFFNINAVSIKVDSESKIVVYGGKTDYWPEGISKVVIKVIAVGSSAEIQEEETEPLEEPKIVPRMHLNYNAIVTFLLTLLIAYFFCLVLEHFYPSFFPTSIFLCMQID</sequence>
<accession>A0A2G5V7P8</accession>
<protein>
    <recommendedName>
        <fullName evidence="4">F-box associated domain-containing protein</fullName>
    </recommendedName>
</protein>
<reference evidence="3" key="1">
    <citation type="submission" date="2017-10" db="EMBL/GenBank/DDBJ databases">
        <title>Rapid genome shrinkage in a self-fertile nematode reveals novel sperm competition proteins.</title>
        <authorList>
            <person name="Yin D."/>
            <person name="Schwarz E.M."/>
            <person name="Thomas C.G."/>
            <person name="Felde R.L."/>
            <person name="Korf I.F."/>
            <person name="Cutter A.D."/>
            <person name="Schartner C.M."/>
            <person name="Ralston E.J."/>
            <person name="Meyer B.J."/>
            <person name="Haag E.S."/>
        </authorList>
    </citation>
    <scope>NUCLEOTIDE SEQUENCE [LARGE SCALE GENOMIC DNA]</scope>
    <source>
        <strain evidence="3">JU1422</strain>
    </source>
</reference>
<dbReference type="AlphaFoldDB" id="A0A2G5V7P8"/>
<dbReference type="InterPro" id="IPR021942">
    <property type="entry name" value="DUF3557"/>
</dbReference>
<keyword evidence="3" id="KW-1185">Reference proteome</keyword>
<dbReference type="OrthoDB" id="5884557at2759"/>
<evidence type="ECO:0000256" key="1">
    <source>
        <dbReference type="SAM" id="Phobius"/>
    </source>
</evidence>
<evidence type="ECO:0000313" key="2">
    <source>
        <dbReference type="EMBL" id="PIC47760.1"/>
    </source>
</evidence>
<dbReference type="Proteomes" id="UP000230233">
    <property type="component" value="Chromosome II"/>
</dbReference>
<evidence type="ECO:0008006" key="4">
    <source>
        <dbReference type="Google" id="ProtNLM"/>
    </source>
</evidence>
<dbReference type="Pfam" id="PF12078">
    <property type="entry name" value="DUF3557"/>
    <property type="match status" value="1"/>
</dbReference>
<dbReference type="PANTHER" id="PTHR31379:SF1">
    <property type="entry name" value="F-BOX C PROTEIN-RELATED"/>
    <property type="match status" value="1"/>
</dbReference>
<keyword evidence="1" id="KW-0812">Transmembrane</keyword>